<name>A0A7I7NFI9_9MYCO</name>
<gene>
    <name evidence="2" type="ORF">MLAC_07360</name>
</gene>
<organism evidence="2 3">
    <name type="scientific">Mycobacterium lacus</name>
    <dbReference type="NCBI Taxonomy" id="169765"/>
    <lineage>
        <taxon>Bacteria</taxon>
        <taxon>Bacillati</taxon>
        <taxon>Actinomycetota</taxon>
        <taxon>Actinomycetes</taxon>
        <taxon>Mycobacteriales</taxon>
        <taxon>Mycobacteriaceae</taxon>
        <taxon>Mycobacterium</taxon>
    </lineage>
</organism>
<evidence type="ECO:0000313" key="2">
    <source>
        <dbReference type="EMBL" id="BBX95442.1"/>
    </source>
</evidence>
<dbReference type="Proteomes" id="UP000466396">
    <property type="component" value="Chromosome"/>
</dbReference>
<proteinExistence type="predicted"/>
<accession>A0A7I7NFI9</accession>
<protein>
    <submittedName>
        <fullName evidence="2">Uncharacterized protein</fullName>
    </submittedName>
</protein>
<dbReference type="KEGG" id="mlj:MLAC_07360"/>
<dbReference type="RefSeq" id="WP_139822343.1">
    <property type="nucleotide sequence ID" value="NZ_AP022581.1"/>
</dbReference>
<reference evidence="2 3" key="1">
    <citation type="journal article" date="2019" name="Emerg. Microbes Infect.">
        <title>Comprehensive subspecies identification of 175 nontuberculous mycobacteria species based on 7547 genomic profiles.</title>
        <authorList>
            <person name="Matsumoto Y."/>
            <person name="Kinjo T."/>
            <person name="Motooka D."/>
            <person name="Nabeya D."/>
            <person name="Jung N."/>
            <person name="Uechi K."/>
            <person name="Horii T."/>
            <person name="Iida T."/>
            <person name="Fujita J."/>
            <person name="Nakamura S."/>
        </authorList>
    </citation>
    <scope>NUCLEOTIDE SEQUENCE [LARGE SCALE GENOMIC DNA]</scope>
    <source>
        <strain evidence="2 3">JCM 15657</strain>
    </source>
</reference>
<feature type="region of interest" description="Disordered" evidence="1">
    <location>
        <begin position="1"/>
        <end position="22"/>
    </location>
</feature>
<keyword evidence="3" id="KW-1185">Reference proteome</keyword>
<dbReference type="OrthoDB" id="2898773at2"/>
<dbReference type="EMBL" id="AP022581">
    <property type="protein sequence ID" value="BBX95442.1"/>
    <property type="molecule type" value="Genomic_DNA"/>
</dbReference>
<evidence type="ECO:0000313" key="3">
    <source>
        <dbReference type="Proteomes" id="UP000466396"/>
    </source>
</evidence>
<evidence type="ECO:0000256" key="1">
    <source>
        <dbReference type="SAM" id="MobiDB-lite"/>
    </source>
</evidence>
<dbReference type="AlphaFoldDB" id="A0A7I7NFI9"/>
<sequence>MRAAEGPFPVETTSLWEDGPNGMAKMTLRNRGEPKGFSGIAAAVLAMAMKRANARDLARLQSLIEATN</sequence>